<protein>
    <submittedName>
        <fullName evidence="1">Uncharacterized protein</fullName>
    </submittedName>
</protein>
<dbReference type="RefSeq" id="XP_018714597.1">
    <property type="nucleotide sequence ID" value="XM_018855643.1"/>
</dbReference>
<dbReference type="GeneID" id="30028619"/>
<keyword evidence="2" id="KW-1185">Reference proteome</keyword>
<accession>A0A1A0HJE1</accession>
<organism evidence="1 2">
    <name type="scientific">Metschnikowia bicuspidata var. bicuspidata NRRL YB-4993</name>
    <dbReference type="NCBI Taxonomy" id="869754"/>
    <lineage>
        <taxon>Eukaryota</taxon>
        <taxon>Fungi</taxon>
        <taxon>Dikarya</taxon>
        <taxon>Ascomycota</taxon>
        <taxon>Saccharomycotina</taxon>
        <taxon>Pichiomycetes</taxon>
        <taxon>Metschnikowiaceae</taxon>
        <taxon>Metschnikowia</taxon>
    </lineage>
</organism>
<evidence type="ECO:0000313" key="1">
    <source>
        <dbReference type="EMBL" id="OBA24116.1"/>
    </source>
</evidence>
<evidence type="ECO:0000313" key="2">
    <source>
        <dbReference type="Proteomes" id="UP000092555"/>
    </source>
</evidence>
<dbReference type="OrthoDB" id="5408025at2759"/>
<comment type="caution">
    <text evidence="1">The sequence shown here is derived from an EMBL/GenBank/DDBJ whole genome shotgun (WGS) entry which is preliminary data.</text>
</comment>
<dbReference type="EMBL" id="LXTC01000001">
    <property type="protein sequence ID" value="OBA24116.1"/>
    <property type="molecule type" value="Genomic_DNA"/>
</dbReference>
<name>A0A1A0HJE1_9ASCO</name>
<gene>
    <name evidence="1" type="ORF">METBIDRAFT_30460</name>
</gene>
<sequence>MANPYAYNGSYSHYSPPQTESQMNTSLMYHNMPYVSGNGGSTLSSLSSSTTSSITSSYLLHNPRLRYYLSKLFDVEDDLEFCPEIPEYAGNSPTFKKFNPHTALVFSPTNFAAENTAVQPASQQDARVQTPRQKKVIEIVNPHTKVKVGSPASAK</sequence>
<reference evidence="1 2" key="1">
    <citation type="submission" date="2016-05" db="EMBL/GenBank/DDBJ databases">
        <title>Comparative genomics of biotechnologically important yeasts.</title>
        <authorList>
            <consortium name="DOE Joint Genome Institute"/>
            <person name="Riley R."/>
            <person name="Haridas S."/>
            <person name="Wolfe K.H."/>
            <person name="Lopes M.R."/>
            <person name="Hittinger C.T."/>
            <person name="Goker M."/>
            <person name="Salamov A."/>
            <person name="Wisecaver J."/>
            <person name="Long T.M."/>
            <person name="Aerts A.L."/>
            <person name="Barry K."/>
            <person name="Choi C."/>
            <person name="Clum A."/>
            <person name="Coughlan A.Y."/>
            <person name="Deshpande S."/>
            <person name="Douglass A.P."/>
            <person name="Hanson S.J."/>
            <person name="Klenk H.-P."/>
            <person name="LaButti K."/>
            <person name="Lapidus A."/>
            <person name="Lindquist E."/>
            <person name="Lipzen A."/>
            <person name="Meier-kolthoff J.P."/>
            <person name="Ohm R.A."/>
            <person name="Otillar R.P."/>
            <person name="Pangilinan J."/>
            <person name="Peng Y."/>
            <person name="Rokas A."/>
            <person name="Rosa C.A."/>
            <person name="Scheuner C."/>
            <person name="Sibirny A.A."/>
            <person name="Slot J.C."/>
            <person name="Stielow J.B."/>
            <person name="Sun H."/>
            <person name="Kurtzman C.P."/>
            <person name="Blackwell M."/>
            <person name="Grigoriev I.V."/>
            <person name="Jeffries T.W."/>
        </authorList>
    </citation>
    <scope>NUCLEOTIDE SEQUENCE [LARGE SCALE GENOMIC DNA]</scope>
    <source>
        <strain evidence="1 2">NRRL YB-4993</strain>
    </source>
</reference>
<dbReference type="AlphaFoldDB" id="A0A1A0HJE1"/>
<proteinExistence type="predicted"/>
<dbReference type="Proteomes" id="UP000092555">
    <property type="component" value="Unassembled WGS sequence"/>
</dbReference>